<feature type="transmembrane region" description="Helical" evidence="1">
    <location>
        <begin position="44"/>
        <end position="66"/>
    </location>
</feature>
<dbReference type="EMBL" id="VLNY01000003">
    <property type="protein sequence ID" value="KAA0023254.1"/>
    <property type="molecule type" value="Genomic_DNA"/>
</dbReference>
<feature type="transmembrane region" description="Helical" evidence="1">
    <location>
        <begin position="72"/>
        <end position="92"/>
    </location>
</feature>
<sequence length="169" mass="17279">MSPSPMLLGIHVTLALGLTVLVGVQSVELGRIRRPDAAHDLRPLTRAIATVPFLVVLVGITGGMLIGDGSRGGPWIGAGVFSAVAIAATAGWTRRAIRRPTELSERARAGVSGVQWGIPAVTLAAAFLMADRPQNPIGAVVPVVLATLVAVVAAMSAQRGASANTADQH</sequence>
<keyword evidence="1" id="KW-0812">Transmembrane</keyword>
<evidence type="ECO:0000313" key="3">
    <source>
        <dbReference type="Proteomes" id="UP000322244"/>
    </source>
</evidence>
<organism evidence="2 3">
    <name type="scientific">Antrihabitans cavernicola</name>
    <dbReference type="NCBI Taxonomy" id="2495913"/>
    <lineage>
        <taxon>Bacteria</taxon>
        <taxon>Bacillati</taxon>
        <taxon>Actinomycetota</taxon>
        <taxon>Actinomycetes</taxon>
        <taxon>Mycobacteriales</taxon>
        <taxon>Nocardiaceae</taxon>
        <taxon>Antrihabitans</taxon>
    </lineage>
</organism>
<reference evidence="2 3" key="1">
    <citation type="submission" date="2019-07" db="EMBL/GenBank/DDBJ databases">
        <title>Rhodococcus cavernicolus sp. nov., isolated from a cave.</title>
        <authorList>
            <person name="Lee S.D."/>
        </authorList>
    </citation>
    <scope>NUCLEOTIDE SEQUENCE [LARGE SCALE GENOMIC DNA]</scope>
    <source>
        <strain evidence="2 3">C1-24</strain>
    </source>
</reference>
<evidence type="ECO:0008006" key="4">
    <source>
        <dbReference type="Google" id="ProtNLM"/>
    </source>
</evidence>
<dbReference type="RefSeq" id="WP_149429598.1">
    <property type="nucleotide sequence ID" value="NZ_VLNY01000003.1"/>
</dbReference>
<keyword evidence="3" id="KW-1185">Reference proteome</keyword>
<evidence type="ECO:0000313" key="2">
    <source>
        <dbReference type="EMBL" id="KAA0023254.1"/>
    </source>
</evidence>
<proteinExistence type="predicted"/>
<feature type="transmembrane region" description="Helical" evidence="1">
    <location>
        <begin position="113"/>
        <end position="130"/>
    </location>
</feature>
<gene>
    <name evidence="2" type="ORF">FOY51_07420</name>
</gene>
<dbReference type="AlphaFoldDB" id="A0A5A7SCF9"/>
<keyword evidence="1" id="KW-0472">Membrane</keyword>
<evidence type="ECO:0000256" key="1">
    <source>
        <dbReference type="SAM" id="Phobius"/>
    </source>
</evidence>
<protein>
    <recommendedName>
        <fullName evidence="4">DUF2269 family protein</fullName>
    </recommendedName>
</protein>
<keyword evidence="1" id="KW-1133">Transmembrane helix</keyword>
<feature type="transmembrane region" description="Helical" evidence="1">
    <location>
        <begin position="136"/>
        <end position="155"/>
    </location>
</feature>
<feature type="transmembrane region" description="Helical" evidence="1">
    <location>
        <begin position="6"/>
        <end position="24"/>
    </location>
</feature>
<name>A0A5A7SCF9_9NOCA</name>
<comment type="caution">
    <text evidence="2">The sequence shown here is derived from an EMBL/GenBank/DDBJ whole genome shotgun (WGS) entry which is preliminary data.</text>
</comment>
<accession>A0A5A7SCF9</accession>
<dbReference type="OrthoDB" id="4578757at2"/>
<dbReference type="Proteomes" id="UP000322244">
    <property type="component" value="Unassembled WGS sequence"/>
</dbReference>